<keyword evidence="3" id="KW-1185">Reference proteome</keyword>
<dbReference type="Proteomes" id="UP000054740">
    <property type="component" value="Unassembled WGS sequence"/>
</dbReference>
<dbReference type="EMBL" id="FCNY02000010">
    <property type="protein sequence ID" value="SAL51443.1"/>
    <property type="molecule type" value="Genomic_DNA"/>
</dbReference>
<proteinExistence type="predicted"/>
<reference evidence="3" key="1">
    <citation type="submission" date="2016-01" db="EMBL/GenBank/DDBJ databases">
        <authorList>
            <person name="Peeters C."/>
        </authorList>
    </citation>
    <scope>NUCLEOTIDE SEQUENCE [LARGE SCALE GENOMIC DNA]</scope>
</reference>
<organism evidence="2 3">
    <name type="scientific">Caballeronia cordobensis</name>
    <name type="common">Burkholderia cordobensis</name>
    <dbReference type="NCBI Taxonomy" id="1353886"/>
    <lineage>
        <taxon>Bacteria</taxon>
        <taxon>Pseudomonadati</taxon>
        <taxon>Pseudomonadota</taxon>
        <taxon>Betaproteobacteria</taxon>
        <taxon>Burkholderiales</taxon>
        <taxon>Burkholderiaceae</taxon>
        <taxon>Caballeronia</taxon>
    </lineage>
</organism>
<keyword evidence="1" id="KW-1133">Transmembrane helix</keyword>
<feature type="transmembrane region" description="Helical" evidence="1">
    <location>
        <begin position="40"/>
        <end position="60"/>
    </location>
</feature>
<keyword evidence="1" id="KW-0472">Membrane</keyword>
<evidence type="ECO:0000313" key="2">
    <source>
        <dbReference type="EMBL" id="SAL51443.1"/>
    </source>
</evidence>
<name>A0A158I510_CABCO</name>
<evidence type="ECO:0000256" key="1">
    <source>
        <dbReference type="SAM" id="Phobius"/>
    </source>
</evidence>
<dbReference type="AlphaFoldDB" id="A0A158I510"/>
<gene>
    <name evidence="2" type="ORF">AWB70_04201</name>
</gene>
<evidence type="ECO:0000313" key="3">
    <source>
        <dbReference type="Proteomes" id="UP000054740"/>
    </source>
</evidence>
<accession>A0A158I510</accession>
<dbReference type="RefSeq" id="WP_053572451.1">
    <property type="nucleotide sequence ID" value="NZ_FCNY02000010.1"/>
</dbReference>
<keyword evidence="1" id="KW-0812">Transmembrane</keyword>
<sequence length="61" mass="6649">MLINNQFEMGYLVVMFSLLGIIFIGALFATLHLERWHPRLVGAVLGALIGVALIEAVPIVS</sequence>
<feature type="transmembrane region" description="Helical" evidence="1">
    <location>
        <begin position="12"/>
        <end position="33"/>
    </location>
</feature>
<protein>
    <submittedName>
        <fullName evidence="2">Membrane protein</fullName>
    </submittedName>
</protein>